<comment type="catalytic activity">
    <reaction evidence="9">
        <text>L-seryl-[protein] + ATP = O-phospho-L-seryl-[protein] + ADP + H(+)</text>
        <dbReference type="Rhea" id="RHEA:17989"/>
        <dbReference type="Rhea" id="RHEA-COMP:9863"/>
        <dbReference type="Rhea" id="RHEA-COMP:11604"/>
        <dbReference type="ChEBI" id="CHEBI:15378"/>
        <dbReference type="ChEBI" id="CHEBI:29999"/>
        <dbReference type="ChEBI" id="CHEBI:30616"/>
        <dbReference type="ChEBI" id="CHEBI:83421"/>
        <dbReference type="ChEBI" id="CHEBI:456216"/>
        <dbReference type="EC" id="2.7.11.1"/>
    </reaction>
</comment>
<dbReference type="AlphaFoldDB" id="A0A8H7BG55"/>
<feature type="compositionally biased region" description="Polar residues" evidence="10">
    <location>
        <begin position="761"/>
        <end position="772"/>
    </location>
</feature>
<dbReference type="InterPro" id="IPR000587">
    <property type="entry name" value="Creatinase_N"/>
</dbReference>
<name>A0A8H7BG55_9FUNG</name>
<keyword evidence="7" id="KW-0067">ATP-binding</keyword>
<comment type="catalytic activity">
    <reaction evidence="8">
        <text>L-threonyl-[protein] + ATP = O-phospho-L-threonyl-[protein] + ADP + H(+)</text>
        <dbReference type="Rhea" id="RHEA:46608"/>
        <dbReference type="Rhea" id="RHEA-COMP:11060"/>
        <dbReference type="Rhea" id="RHEA-COMP:11605"/>
        <dbReference type="ChEBI" id="CHEBI:15378"/>
        <dbReference type="ChEBI" id="CHEBI:30013"/>
        <dbReference type="ChEBI" id="CHEBI:30616"/>
        <dbReference type="ChEBI" id="CHEBI:61977"/>
        <dbReference type="ChEBI" id="CHEBI:456216"/>
        <dbReference type="EC" id="2.7.11.1"/>
    </reaction>
</comment>
<feature type="region of interest" description="Disordered" evidence="10">
    <location>
        <begin position="752"/>
        <end position="783"/>
    </location>
</feature>
<evidence type="ECO:0000256" key="10">
    <source>
        <dbReference type="SAM" id="MobiDB-lite"/>
    </source>
</evidence>
<dbReference type="OrthoDB" id="9995434at2759"/>
<dbReference type="PROSITE" id="PS50011">
    <property type="entry name" value="PROTEIN_KINASE_DOM"/>
    <property type="match status" value="1"/>
</dbReference>
<proteinExistence type="inferred from homology"/>
<feature type="compositionally biased region" description="Polar residues" evidence="10">
    <location>
        <begin position="473"/>
        <end position="482"/>
    </location>
</feature>
<evidence type="ECO:0000256" key="9">
    <source>
        <dbReference type="ARBA" id="ARBA00048679"/>
    </source>
</evidence>
<comment type="similarity">
    <text evidence="1">Belongs to the protein kinase superfamily. STE Ser/Thr protein kinase family. STE20 subfamily.</text>
</comment>
<dbReference type="GO" id="GO:0004674">
    <property type="term" value="F:protein serine/threonine kinase activity"/>
    <property type="evidence" value="ECO:0007669"/>
    <property type="project" value="UniProtKB-KW"/>
</dbReference>
<feature type="region of interest" description="Disordered" evidence="10">
    <location>
        <begin position="707"/>
        <end position="735"/>
    </location>
</feature>
<evidence type="ECO:0000256" key="3">
    <source>
        <dbReference type="ARBA" id="ARBA00022527"/>
    </source>
</evidence>
<dbReference type="SUPFAM" id="SSF55920">
    <property type="entry name" value="Creatinase/aminopeptidase"/>
    <property type="match status" value="1"/>
</dbReference>
<feature type="compositionally biased region" description="Low complexity" evidence="10">
    <location>
        <begin position="498"/>
        <end position="511"/>
    </location>
</feature>
<evidence type="ECO:0000256" key="7">
    <source>
        <dbReference type="ARBA" id="ARBA00022840"/>
    </source>
</evidence>
<dbReference type="InterPro" id="IPR029149">
    <property type="entry name" value="Creatin/AminoP/Spt16_N"/>
</dbReference>
<comment type="caution">
    <text evidence="12">The sequence shown here is derived from an EMBL/GenBank/DDBJ whole genome shotgun (WGS) entry which is preliminary data.</text>
</comment>
<dbReference type="InterPro" id="IPR050629">
    <property type="entry name" value="STE20/SPS1-PAK"/>
</dbReference>
<gene>
    <name evidence="12" type="ORF">EC973_004291</name>
</gene>
<dbReference type="Pfam" id="PF01321">
    <property type="entry name" value="Creatinase_N"/>
    <property type="match status" value="1"/>
</dbReference>
<sequence>MLCPLLHPRSINNKTKKIVAIKVLNLDTEEDDVDDIQREIALLSQLTHAGSQNITPYYGSILNDTKLWIIMDYAAGGSVRTVMKAGNLEERYIAVITREVLQALSYLHKNHIIHRDIKGLEATMIGCLLLIVHLAANILLTEEGNVQLCDFGVASHVINSLKRNTFVGTPYWMAPEVIKEGASYDYKADIWSLGITVYEMAVGNPPLANVDPMRAIIIIPRSKPPTLATSYSQSIREFVEMCLCEEPDERLNADELMKSKFIKNSNKAHKSILKELIVRYEGWKKTHDATKRSSIASDDLSSSDEEVTSLDDFSNVGDNESAWEFDTINGKTGMLKKDIYSTSPNQLGQSPSGSGVAIQNSGIPTSEPASDPVSSNRIYHRNTENHPLVRLFVNTQQQPYSTLSDMLIPPNGHVSPITPSTGLSSPHQPSSLSPLTTFVPHRTLSPSPNIVPSPGPLTPITSESPAEKASSLAEASQTNQAITVKAKKSSESSVTVEPYSSSPLSNPISPSKESPSSTLLAPPDSLRPVSPLTLKPSSGSENVTALASSLSEQTATSDSLSSCGRLVPGQRQGQLLANTAASKLTPGSRAGSPEETIHVSRTISRVRSHSDQKTVREQQQPPKPDVPTHKYQQANLSIPGTLGLPVTDALSSSSGSNPKQKANSSFSPLARRVRSATSLRHTEEDKVPLKALVANKQHQLYQASVQANRPELRKRSESNSAHKQAHDSHRRSISADNEELCRGMMSTSVPPLTMLPCKTDSLPSKKSATSEGESQREEPASSSLDFEGRVLGVFDIEGPPLRPLKVDGLKSQQDFHEELWQALGDLHGWLEAVGSYCNSILPIQPAEYVERQKRLAKTLEAENAEALVVEPGPTMVYYTNIQWSLSERPFLVILRSDSSAASGIRTTVVTPAFEATRARETLKDARLPSEIEPTLIEWLEHQSPYDQVWTVLQDSRKTIFIEPNVRLFVATGISQVLSNVDMASRAIQTLRMIKSPAEIAILRCVNHATEEAIRLVRPKVVPGMTEADIAKLMEDALHTAGLTNTWVLALVDENAAFPHGEPGKVKKVTNTSLVLIDTGGEFLGYQSDTTRTFLLGPRGYNKSIEDAWYTVRRAQENVLNRVTANQTCAEVDLTARGVIDKAGYSDYFTHRLGHGIGEEMHEDPYMNKGNTGLRLQPGMTFTVEPGVYIPNQFGIRLEDVVVVNQQGKLELLTSGLAQNPWKL</sequence>
<dbReference type="EC" id="2.7.11.1" evidence="2"/>
<dbReference type="InterPro" id="IPR000994">
    <property type="entry name" value="Pept_M24"/>
</dbReference>
<dbReference type="FunFam" id="1.10.510.10:FF:000499">
    <property type="entry name" value="Serine/threonine-protein kinase KIC1"/>
    <property type="match status" value="1"/>
</dbReference>
<keyword evidence="4" id="KW-0808">Transferase</keyword>
<dbReference type="GO" id="GO:0005524">
    <property type="term" value="F:ATP binding"/>
    <property type="evidence" value="ECO:0007669"/>
    <property type="project" value="UniProtKB-KW"/>
</dbReference>
<dbReference type="InterPro" id="IPR011009">
    <property type="entry name" value="Kinase-like_dom_sf"/>
</dbReference>
<keyword evidence="5" id="KW-0547">Nucleotide-binding</keyword>
<feature type="compositionally biased region" description="Low complexity" evidence="10">
    <location>
        <begin position="423"/>
        <end position="435"/>
    </location>
</feature>
<evidence type="ECO:0000256" key="4">
    <source>
        <dbReference type="ARBA" id="ARBA00022679"/>
    </source>
</evidence>
<feature type="region of interest" description="Disordered" evidence="10">
    <location>
        <begin position="402"/>
        <end position="540"/>
    </location>
</feature>
<dbReference type="Pfam" id="PF00069">
    <property type="entry name" value="Pkinase"/>
    <property type="match status" value="1"/>
</dbReference>
<keyword evidence="6" id="KW-0418">Kinase</keyword>
<keyword evidence="3" id="KW-0723">Serine/threonine-protein kinase</keyword>
<dbReference type="Pfam" id="PF00557">
    <property type="entry name" value="Peptidase_M24"/>
    <property type="match status" value="1"/>
</dbReference>
<dbReference type="Gene3D" id="3.30.200.20">
    <property type="entry name" value="Phosphorylase Kinase, domain 1"/>
    <property type="match status" value="1"/>
</dbReference>
<organism evidence="12 13">
    <name type="scientific">Apophysomyces ossiformis</name>
    <dbReference type="NCBI Taxonomy" id="679940"/>
    <lineage>
        <taxon>Eukaryota</taxon>
        <taxon>Fungi</taxon>
        <taxon>Fungi incertae sedis</taxon>
        <taxon>Mucoromycota</taxon>
        <taxon>Mucoromycotina</taxon>
        <taxon>Mucoromycetes</taxon>
        <taxon>Mucorales</taxon>
        <taxon>Mucorineae</taxon>
        <taxon>Mucoraceae</taxon>
        <taxon>Apophysomyces</taxon>
    </lineage>
</organism>
<keyword evidence="13" id="KW-1185">Reference proteome</keyword>
<reference evidence="12" key="1">
    <citation type="submission" date="2020-01" db="EMBL/GenBank/DDBJ databases">
        <title>Genome Sequencing of Three Apophysomyces-Like Fungal Strains Confirms a Novel Fungal Genus in the Mucoromycota with divergent Burkholderia-like Endosymbiotic Bacteria.</title>
        <authorList>
            <person name="Stajich J.E."/>
            <person name="Macias A.M."/>
            <person name="Carter-House D."/>
            <person name="Lovett B."/>
            <person name="Kasson L.R."/>
            <person name="Berry K."/>
            <person name="Grigoriev I."/>
            <person name="Chang Y."/>
            <person name="Spatafora J."/>
            <person name="Kasson M.T."/>
        </authorList>
    </citation>
    <scope>NUCLEOTIDE SEQUENCE</scope>
    <source>
        <strain evidence="12">NRRL A-21654</strain>
    </source>
</reference>
<protein>
    <recommendedName>
        <fullName evidence="2">non-specific serine/threonine protein kinase</fullName>
        <ecNumber evidence="2">2.7.11.1</ecNumber>
    </recommendedName>
</protein>
<dbReference type="Gene3D" id="3.90.230.10">
    <property type="entry name" value="Creatinase/methionine aminopeptidase superfamily"/>
    <property type="match status" value="1"/>
</dbReference>
<dbReference type="SUPFAM" id="SSF56112">
    <property type="entry name" value="Protein kinase-like (PK-like)"/>
    <property type="match status" value="1"/>
</dbReference>
<evidence type="ECO:0000256" key="2">
    <source>
        <dbReference type="ARBA" id="ARBA00012513"/>
    </source>
</evidence>
<feature type="region of interest" description="Disordered" evidence="10">
    <location>
        <begin position="581"/>
        <end position="682"/>
    </location>
</feature>
<evidence type="ECO:0000256" key="6">
    <source>
        <dbReference type="ARBA" id="ARBA00022777"/>
    </source>
</evidence>
<evidence type="ECO:0000259" key="11">
    <source>
        <dbReference type="PROSITE" id="PS50011"/>
    </source>
</evidence>
<dbReference type="EMBL" id="JABAYA010000242">
    <property type="protein sequence ID" value="KAF7721702.1"/>
    <property type="molecule type" value="Genomic_DNA"/>
</dbReference>
<dbReference type="InterPro" id="IPR000719">
    <property type="entry name" value="Prot_kinase_dom"/>
</dbReference>
<dbReference type="Gene3D" id="1.10.510.10">
    <property type="entry name" value="Transferase(Phosphotransferase) domain 1"/>
    <property type="match status" value="1"/>
</dbReference>
<accession>A0A8H7BG55</accession>
<dbReference type="Proteomes" id="UP000605846">
    <property type="component" value="Unassembled WGS sequence"/>
</dbReference>
<evidence type="ECO:0000313" key="13">
    <source>
        <dbReference type="Proteomes" id="UP000605846"/>
    </source>
</evidence>
<dbReference type="PANTHER" id="PTHR48012:SF10">
    <property type="entry name" value="FI20177P1"/>
    <property type="match status" value="1"/>
</dbReference>
<dbReference type="PANTHER" id="PTHR48012">
    <property type="entry name" value="STERILE20-LIKE KINASE, ISOFORM B-RELATED"/>
    <property type="match status" value="1"/>
</dbReference>
<evidence type="ECO:0000256" key="8">
    <source>
        <dbReference type="ARBA" id="ARBA00047899"/>
    </source>
</evidence>
<feature type="region of interest" description="Disordered" evidence="10">
    <location>
        <begin position="344"/>
        <end position="376"/>
    </location>
</feature>
<dbReference type="Gene3D" id="3.40.350.10">
    <property type="entry name" value="Creatinase/prolidase N-terminal domain"/>
    <property type="match status" value="1"/>
</dbReference>
<evidence type="ECO:0000256" key="1">
    <source>
        <dbReference type="ARBA" id="ARBA00008874"/>
    </source>
</evidence>
<evidence type="ECO:0000256" key="5">
    <source>
        <dbReference type="ARBA" id="ARBA00022741"/>
    </source>
</evidence>
<evidence type="ECO:0000313" key="12">
    <source>
        <dbReference type="EMBL" id="KAF7721702.1"/>
    </source>
</evidence>
<dbReference type="GO" id="GO:0005737">
    <property type="term" value="C:cytoplasm"/>
    <property type="evidence" value="ECO:0007669"/>
    <property type="project" value="TreeGrafter"/>
</dbReference>
<feature type="domain" description="Protein kinase" evidence="11">
    <location>
        <begin position="1"/>
        <end position="262"/>
    </location>
</feature>
<dbReference type="InterPro" id="IPR036005">
    <property type="entry name" value="Creatinase/aminopeptidase-like"/>
</dbReference>
<dbReference type="SUPFAM" id="SSF53092">
    <property type="entry name" value="Creatinase/prolidase N-terminal domain"/>
    <property type="match status" value="1"/>
</dbReference>
<feature type="compositionally biased region" description="Polar residues" evidence="10">
    <location>
        <begin position="649"/>
        <end position="667"/>
    </location>
</feature>